<gene>
    <name evidence="11" type="ORF">VSX56_15810</name>
</gene>
<keyword evidence="4" id="KW-0479">Metal-binding</keyword>
<dbReference type="InterPro" id="IPR025404">
    <property type="entry name" value="DUF4130"/>
</dbReference>
<evidence type="ECO:0000313" key="12">
    <source>
        <dbReference type="Proteomes" id="UP001438953"/>
    </source>
</evidence>
<dbReference type="Pfam" id="PF03167">
    <property type="entry name" value="UDG"/>
    <property type="match status" value="1"/>
</dbReference>
<evidence type="ECO:0000256" key="2">
    <source>
        <dbReference type="ARBA" id="ARBA00019403"/>
    </source>
</evidence>
<evidence type="ECO:0000256" key="5">
    <source>
        <dbReference type="ARBA" id="ARBA00022763"/>
    </source>
</evidence>
<dbReference type="InterPro" id="IPR036895">
    <property type="entry name" value="Uracil-DNA_glycosylase-like_sf"/>
</dbReference>
<evidence type="ECO:0000256" key="6">
    <source>
        <dbReference type="ARBA" id="ARBA00022801"/>
    </source>
</evidence>
<dbReference type="PANTHER" id="PTHR33693">
    <property type="entry name" value="TYPE-5 URACIL-DNA GLYCOSYLASE"/>
    <property type="match status" value="1"/>
</dbReference>
<dbReference type="SMART" id="SM00987">
    <property type="entry name" value="UreE_C"/>
    <property type="match status" value="1"/>
</dbReference>
<keyword evidence="9" id="KW-0234">DNA repair</keyword>
<dbReference type="Gene3D" id="3.40.470.10">
    <property type="entry name" value="Uracil-DNA glycosylase-like domain"/>
    <property type="match status" value="1"/>
</dbReference>
<dbReference type="NCBIfam" id="TIGR03914">
    <property type="entry name" value="UDG_fam_dom"/>
    <property type="match status" value="1"/>
</dbReference>
<organism evidence="11 12">
    <name type="scientific">Thioclava kandeliae</name>
    <dbReference type="NCBI Taxonomy" id="3070818"/>
    <lineage>
        <taxon>Bacteria</taxon>
        <taxon>Pseudomonadati</taxon>
        <taxon>Pseudomonadota</taxon>
        <taxon>Alphaproteobacteria</taxon>
        <taxon>Rhodobacterales</taxon>
        <taxon>Paracoccaceae</taxon>
        <taxon>Thioclava</taxon>
    </lineage>
</organism>
<evidence type="ECO:0000256" key="7">
    <source>
        <dbReference type="ARBA" id="ARBA00023004"/>
    </source>
</evidence>
<keyword evidence="5" id="KW-0227">DNA damage</keyword>
<proteinExistence type="inferred from homology"/>
<dbReference type="CDD" id="cd10030">
    <property type="entry name" value="UDG-F4_TTUDGA_SPO1dp_like"/>
    <property type="match status" value="1"/>
</dbReference>
<evidence type="ECO:0000256" key="4">
    <source>
        <dbReference type="ARBA" id="ARBA00022723"/>
    </source>
</evidence>
<keyword evidence="7" id="KW-0408">Iron</keyword>
<keyword evidence="6" id="KW-0378">Hydrolase</keyword>
<reference evidence="11 12" key="1">
    <citation type="submission" date="2024-06" db="EMBL/GenBank/DDBJ databases">
        <title>Thioclava kandeliae sp. nov. from a rhizosphere soil sample of Kandelia candel in a mangrove.</title>
        <authorList>
            <person name="Mu T."/>
        </authorList>
    </citation>
    <scope>NUCLEOTIDE SEQUENCE [LARGE SCALE GENOMIC DNA]</scope>
    <source>
        <strain evidence="11 12">CPCC 100088</strain>
    </source>
</reference>
<evidence type="ECO:0000313" key="11">
    <source>
        <dbReference type="EMBL" id="MER5173236.1"/>
    </source>
</evidence>
<dbReference type="RefSeq" id="WP_350938535.1">
    <property type="nucleotide sequence ID" value="NZ_JAYWLC010000016.1"/>
</dbReference>
<dbReference type="NCBIfam" id="TIGR03915">
    <property type="entry name" value="SAM_7_link_chp"/>
    <property type="match status" value="1"/>
</dbReference>
<evidence type="ECO:0000256" key="9">
    <source>
        <dbReference type="ARBA" id="ARBA00023204"/>
    </source>
</evidence>
<keyword evidence="3" id="KW-0004">4Fe-4S</keyword>
<dbReference type="SMART" id="SM00986">
    <property type="entry name" value="UDG"/>
    <property type="match status" value="1"/>
</dbReference>
<dbReference type="Proteomes" id="UP001438953">
    <property type="component" value="Unassembled WGS sequence"/>
</dbReference>
<dbReference type="Pfam" id="PF13566">
    <property type="entry name" value="DUF4130"/>
    <property type="match status" value="1"/>
</dbReference>
<name>A0ABV1SL04_9RHOB</name>
<dbReference type="PANTHER" id="PTHR33693:SF9">
    <property type="entry name" value="TYPE-4 URACIL-DNA GLYCOSYLASE"/>
    <property type="match status" value="1"/>
</dbReference>
<accession>A0ABV1SL04</accession>
<sequence length="480" mass="52700">MEEIALPRIGTVAAWRETARGLAARGVPAEAVLWRVGEAAPDLFGGSAAPKGAPVTLTLPRAALSEIECALHHSDPERFARAYGLVLRLSRGALRWGDRSDPALHKLLAQAKHVRRDIHKMHAFVRFREITAQGANRRAFAAWFEPDHPIVEPATPFFAKRFGDMDWVIATPSLTARFEGGRLSYTETEDHTPPPEDATEELWRTYFTHIFNPARLMVKAMTSEMPRKYWKNLPEARLIPEMIRQAPERARAMQEAMPLPAAAIAEKLRPAPKDLPEDVTLATMKPALDACRRCAIGPCATQGVAGEGATAARVMVVGEQPGEQEDLKGRPFVGPAGQLFDRCAQAAGLKREKIWLTNAVKHFKFAPRGKQRLHQAPNAGEVQACRWWLDLERKLVRPDLVVAMGATAAASLTGTGKELVERAGQVETLPDGTPCLITYHPAYLLRLPDRALAEARQAEFTRSLGLAAGWQSSGAGSGRQ</sequence>
<dbReference type="SUPFAM" id="SSF52141">
    <property type="entry name" value="Uracil-DNA glycosylase-like"/>
    <property type="match status" value="1"/>
</dbReference>
<evidence type="ECO:0000256" key="3">
    <source>
        <dbReference type="ARBA" id="ARBA00022485"/>
    </source>
</evidence>
<keyword evidence="12" id="KW-1185">Reference proteome</keyword>
<evidence type="ECO:0000259" key="10">
    <source>
        <dbReference type="SMART" id="SM00986"/>
    </source>
</evidence>
<dbReference type="InterPro" id="IPR051536">
    <property type="entry name" value="UDG_Type-4/5"/>
</dbReference>
<comment type="similarity">
    <text evidence="1">Belongs to the uracil-DNA glycosylase (UDG) superfamily. Type 4 (UDGa) family.</text>
</comment>
<evidence type="ECO:0000256" key="8">
    <source>
        <dbReference type="ARBA" id="ARBA00023014"/>
    </source>
</evidence>
<evidence type="ECO:0000256" key="1">
    <source>
        <dbReference type="ARBA" id="ARBA00006521"/>
    </source>
</evidence>
<protein>
    <recommendedName>
        <fullName evidence="2">Type-4 uracil-DNA glycosylase</fullName>
    </recommendedName>
</protein>
<dbReference type="InterPro" id="IPR023875">
    <property type="entry name" value="DNA_repair_put"/>
</dbReference>
<feature type="domain" description="Uracil-DNA glycosylase-like" evidence="10">
    <location>
        <begin position="305"/>
        <end position="456"/>
    </location>
</feature>
<comment type="caution">
    <text evidence="11">The sequence shown here is derived from an EMBL/GenBank/DDBJ whole genome shotgun (WGS) entry which is preliminary data.</text>
</comment>
<dbReference type="InterPro" id="IPR005122">
    <property type="entry name" value="Uracil-DNA_glycosylase-like"/>
</dbReference>
<dbReference type="InterPro" id="IPR005273">
    <property type="entry name" value="Ura-DNA_glyco_family4"/>
</dbReference>
<keyword evidence="8" id="KW-0411">Iron-sulfur</keyword>
<dbReference type="EMBL" id="JAYWLC010000016">
    <property type="protein sequence ID" value="MER5173236.1"/>
    <property type="molecule type" value="Genomic_DNA"/>
</dbReference>